<reference evidence="1" key="1">
    <citation type="journal article" date="2015" name="Nature">
        <title>Complex archaea that bridge the gap between prokaryotes and eukaryotes.</title>
        <authorList>
            <person name="Spang A."/>
            <person name="Saw J.H."/>
            <person name="Jorgensen S.L."/>
            <person name="Zaremba-Niedzwiedzka K."/>
            <person name="Martijn J."/>
            <person name="Lind A.E."/>
            <person name="van Eijk R."/>
            <person name="Schleper C."/>
            <person name="Guy L."/>
            <person name="Ettema T.J."/>
        </authorList>
    </citation>
    <scope>NUCLEOTIDE SEQUENCE</scope>
</reference>
<evidence type="ECO:0000313" key="1">
    <source>
        <dbReference type="EMBL" id="KKM25974.1"/>
    </source>
</evidence>
<name>A0A0F9J0M4_9ZZZZ</name>
<organism evidence="1">
    <name type="scientific">marine sediment metagenome</name>
    <dbReference type="NCBI Taxonomy" id="412755"/>
    <lineage>
        <taxon>unclassified sequences</taxon>
        <taxon>metagenomes</taxon>
        <taxon>ecological metagenomes</taxon>
    </lineage>
</organism>
<proteinExistence type="predicted"/>
<dbReference type="AlphaFoldDB" id="A0A0F9J0M4"/>
<sequence>MTILAIFSALFEWAIARFLELAKGLVIATRR</sequence>
<comment type="caution">
    <text evidence="1">The sequence shown here is derived from an EMBL/GenBank/DDBJ whole genome shotgun (WGS) entry which is preliminary data.</text>
</comment>
<protein>
    <submittedName>
        <fullName evidence="1">Uncharacterized protein</fullName>
    </submittedName>
</protein>
<dbReference type="EMBL" id="LAZR01012600">
    <property type="protein sequence ID" value="KKM25974.1"/>
    <property type="molecule type" value="Genomic_DNA"/>
</dbReference>
<accession>A0A0F9J0M4</accession>
<gene>
    <name evidence="1" type="ORF">LCGC14_1589550</name>
</gene>